<evidence type="ECO:0000256" key="9">
    <source>
        <dbReference type="ARBA" id="ARBA00023027"/>
    </source>
</evidence>
<dbReference type="PATRIC" id="fig|679936.5.peg.2698"/>
<keyword evidence="3 12" id="KW-0874">Quinone</keyword>
<evidence type="ECO:0000256" key="5">
    <source>
        <dbReference type="ARBA" id="ARBA00022737"/>
    </source>
</evidence>
<name>G8TX67_SULAD</name>
<dbReference type="NCBIfam" id="TIGR01971">
    <property type="entry name" value="NuoI"/>
    <property type="match status" value="1"/>
</dbReference>
<keyword evidence="7 12" id="KW-0408">Iron</keyword>
<evidence type="ECO:0000256" key="10">
    <source>
        <dbReference type="ARBA" id="ARBA00023075"/>
    </source>
</evidence>
<proteinExistence type="inferred from homology"/>
<comment type="subcellular location">
    <subcellularLocation>
        <location evidence="12">Cell membrane</location>
        <topology evidence="12">Peripheral membrane protein</topology>
    </subcellularLocation>
</comment>
<dbReference type="InterPro" id="IPR017896">
    <property type="entry name" value="4Fe4S_Fe-S-bd"/>
</dbReference>
<keyword evidence="4 12" id="KW-0479">Metal-binding</keyword>
<dbReference type="EMBL" id="CP003179">
    <property type="protein sequence ID" value="AEW06069.1"/>
    <property type="molecule type" value="Genomic_DNA"/>
</dbReference>
<evidence type="ECO:0000256" key="8">
    <source>
        <dbReference type="ARBA" id="ARBA00023014"/>
    </source>
</evidence>
<dbReference type="SUPFAM" id="SSF54862">
    <property type="entry name" value="4Fe-4S ferredoxins"/>
    <property type="match status" value="1"/>
</dbReference>
<protein>
    <recommendedName>
        <fullName evidence="12">NADH-quinone oxidoreductase subunit I</fullName>
        <ecNumber evidence="12">7.1.1.-</ecNumber>
    </recommendedName>
    <alternativeName>
        <fullName evidence="12">NADH dehydrogenase I subunit I</fullName>
    </alternativeName>
    <alternativeName>
        <fullName evidence="12">NDH-1 subunit I</fullName>
    </alternativeName>
</protein>
<feature type="domain" description="4Fe-4S ferredoxin-type" evidence="13">
    <location>
        <begin position="43"/>
        <end position="72"/>
    </location>
</feature>
<evidence type="ECO:0000313" key="15">
    <source>
        <dbReference type="Proteomes" id="UP000005439"/>
    </source>
</evidence>
<comment type="function">
    <text evidence="12">NDH-1 shuttles electrons from NADH, via FMN and iron-sulfur (Fe-S) centers, to quinones in the respiratory chain. The immediate electron acceptor for the enzyme in this species is believed to be ubiquinone. Couples the redox reaction to proton translocation (for every two electrons transferred, four hydrogen ions are translocated across the cytoplasmic membrane), and thus conserves the redox energy in a proton gradient.</text>
</comment>
<dbReference type="GO" id="GO:0051539">
    <property type="term" value="F:4 iron, 4 sulfur cluster binding"/>
    <property type="evidence" value="ECO:0007669"/>
    <property type="project" value="UniProtKB-KW"/>
</dbReference>
<feature type="binding site" evidence="12">
    <location>
        <position position="94"/>
    </location>
    <ligand>
        <name>[4Fe-4S] cluster</name>
        <dbReference type="ChEBI" id="CHEBI:49883"/>
        <label>2</label>
    </ligand>
</feature>
<keyword evidence="2 12" id="KW-0004">4Fe-4S</keyword>
<evidence type="ECO:0000256" key="12">
    <source>
        <dbReference type="HAMAP-Rule" id="MF_01351"/>
    </source>
</evidence>
<dbReference type="GO" id="GO:0005886">
    <property type="term" value="C:plasma membrane"/>
    <property type="evidence" value="ECO:0007669"/>
    <property type="project" value="UniProtKB-SubCell"/>
</dbReference>
<reference evidence="15" key="1">
    <citation type="submission" date="2011-12" db="EMBL/GenBank/DDBJ databases">
        <title>The complete genome of chromosome of Sulfobacillus acidophilus DSM 10332.</title>
        <authorList>
            <person name="Lucas S."/>
            <person name="Han J."/>
            <person name="Lapidus A."/>
            <person name="Bruce D."/>
            <person name="Goodwin L."/>
            <person name="Pitluck S."/>
            <person name="Peters L."/>
            <person name="Kyrpides N."/>
            <person name="Mavromatis K."/>
            <person name="Ivanova N."/>
            <person name="Mikhailova N."/>
            <person name="Chertkov O."/>
            <person name="Saunders E."/>
            <person name="Detter J.C."/>
            <person name="Tapia R."/>
            <person name="Han C."/>
            <person name="Land M."/>
            <person name="Hauser L."/>
            <person name="Markowitz V."/>
            <person name="Cheng J.-F."/>
            <person name="Hugenholtz P."/>
            <person name="Woyke T."/>
            <person name="Wu D."/>
            <person name="Pukall R."/>
            <person name="Gehrich-Schroeter G."/>
            <person name="Schneider S."/>
            <person name="Klenk H.-P."/>
            <person name="Eisen J.A."/>
        </authorList>
    </citation>
    <scope>NUCLEOTIDE SEQUENCE [LARGE SCALE GENOMIC DNA]</scope>
    <source>
        <strain evidence="15">ATCC 700253 / DSM 10332 / NAL</strain>
    </source>
</reference>
<dbReference type="STRING" id="679936.Sulac_2607"/>
<dbReference type="Gene3D" id="3.30.70.3270">
    <property type="match status" value="1"/>
</dbReference>
<dbReference type="KEGG" id="sap:Sulac_2607"/>
<dbReference type="HOGENOM" id="CLU_067218_4_3_9"/>
<evidence type="ECO:0000256" key="1">
    <source>
        <dbReference type="ARBA" id="ARBA00022475"/>
    </source>
</evidence>
<evidence type="ECO:0000256" key="7">
    <source>
        <dbReference type="ARBA" id="ARBA00023004"/>
    </source>
</evidence>
<dbReference type="GO" id="GO:0048038">
    <property type="term" value="F:quinone binding"/>
    <property type="evidence" value="ECO:0007669"/>
    <property type="project" value="UniProtKB-KW"/>
</dbReference>
<keyword evidence="10 12" id="KW-0830">Ubiquinone</keyword>
<dbReference type="PROSITE" id="PS00198">
    <property type="entry name" value="4FE4S_FER_1"/>
    <property type="match status" value="2"/>
</dbReference>
<keyword evidence="9 12" id="KW-0520">NAD</keyword>
<evidence type="ECO:0000256" key="6">
    <source>
        <dbReference type="ARBA" id="ARBA00022967"/>
    </source>
</evidence>
<keyword evidence="1 12" id="KW-1003">Cell membrane</keyword>
<evidence type="ECO:0000256" key="11">
    <source>
        <dbReference type="ARBA" id="ARBA00023136"/>
    </source>
</evidence>
<dbReference type="PANTHER" id="PTHR10849:SF24">
    <property type="entry name" value="NADH-QUINONE OXIDOREDUCTASE SUBUNIT I 2"/>
    <property type="match status" value="1"/>
</dbReference>
<evidence type="ECO:0000256" key="2">
    <source>
        <dbReference type="ARBA" id="ARBA00022485"/>
    </source>
</evidence>
<comment type="cofactor">
    <cofactor evidence="12">
        <name>[4Fe-4S] cluster</name>
        <dbReference type="ChEBI" id="CHEBI:49883"/>
    </cofactor>
    <text evidence="12">Binds 2 [4Fe-4S] clusters per subunit.</text>
</comment>
<keyword evidence="15" id="KW-1185">Reference proteome</keyword>
<comment type="similarity">
    <text evidence="12">Belongs to the complex I 23 kDa subunit family.</text>
</comment>
<evidence type="ECO:0000259" key="13">
    <source>
        <dbReference type="PROSITE" id="PS51379"/>
    </source>
</evidence>
<dbReference type="PANTHER" id="PTHR10849">
    <property type="entry name" value="NADH DEHYDROGENASE UBIQUINONE IRON-SULFUR PROTEIN 8, MITOCHONDRIAL"/>
    <property type="match status" value="1"/>
</dbReference>
<dbReference type="Pfam" id="PF12838">
    <property type="entry name" value="Fer4_7"/>
    <property type="match status" value="1"/>
</dbReference>
<feature type="binding site" evidence="12">
    <location>
        <position position="97"/>
    </location>
    <ligand>
        <name>[4Fe-4S] cluster</name>
        <dbReference type="ChEBI" id="CHEBI:49883"/>
        <label>2</label>
    </ligand>
</feature>
<keyword evidence="8 12" id="KW-0411">Iron-sulfur</keyword>
<dbReference type="GO" id="GO:0050136">
    <property type="term" value="F:NADH dehydrogenase (quinone) (non-electrogenic) activity"/>
    <property type="evidence" value="ECO:0007669"/>
    <property type="project" value="UniProtKB-UniRule"/>
</dbReference>
<feature type="binding site" evidence="12">
    <location>
        <position position="55"/>
    </location>
    <ligand>
        <name>[4Fe-4S] cluster</name>
        <dbReference type="ChEBI" id="CHEBI:49883"/>
        <label>1</label>
    </ligand>
</feature>
<gene>
    <name evidence="12" type="primary">nuoI</name>
    <name evidence="14" type="ordered locus">Sulac_2607</name>
</gene>
<dbReference type="Proteomes" id="UP000005439">
    <property type="component" value="Chromosome"/>
</dbReference>
<comment type="subunit">
    <text evidence="12">NDH-1 is composed of 14 different subunits. Subunits NuoA, H, J, K, L, M, N constitute the membrane sector of the complex.</text>
</comment>
<dbReference type="HAMAP" id="MF_01351">
    <property type="entry name" value="NDH1_NuoI"/>
    <property type="match status" value="1"/>
</dbReference>
<feature type="binding site" evidence="12">
    <location>
        <position position="58"/>
    </location>
    <ligand>
        <name>[4Fe-4S] cluster</name>
        <dbReference type="ChEBI" id="CHEBI:49883"/>
        <label>1</label>
    </ligand>
</feature>
<dbReference type="PROSITE" id="PS51379">
    <property type="entry name" value="4FE4S_FER_2"/>
    <property type="match status" value="2"/>
</dbReference>
<evidence type="ECO:0000256" key="4">
    <source>
        <dbReference type="ARBA" id="ARBA00022723"/>
    </source>
</evidence>
<keyword evidence="11 12" id="KW-0472">Membrane</keyword>
<keyword evidence="6 12" id="KW-1278">Translocase</keyword>
<dbReference type="InterPro" id="IPR017900">
    <property type="entry name" value="4Fe4S_Fe_S_CS"/>
</dbReference>
<feature type="binding site" evidence="12">
    <location>
        <position position="62"/>
    </location>
    <ligand>
        <name>[4Fe-4S] cluster</name>
        <dbReference type="ChEBI" id="CHEBI:49883"/>
        <label>2</label>
    </ligand>
</feature>
<feature type="binding site" evidence="12">
    <location>
        <position position="52"/>
    </location>
    <ligand>
        <name>[4Fe-4S] cluster</name>
        <dbReference type="ChEBI" id="CHEBI:49883"/>
        <label>1</label>
    </ligand>
</feature>
<comment type="catalytic activity">
    <reaction evidence="12">
        <text>a quinone + NADH + 5 H(+)(in) = a quinol + NAD(+) + 4 H(+)(out)</text>
        <dbReference type="Rhea" id="RHEA:57888"/>
        <dbReference type="ChEBI" id="CHEBI:15378"/>
        <dbReference type="ChEBI" id="CHEBI:24646"/>
        <dbReference type="ChEBI" id="CHEBI:57540"/>
        <dbReference type="ChEBI" id="CHEBI:57945"/>
        <dbReference type="ChEBI" id="CHEBI:132124"/>
    </reaction>
</comment>
<dbReference type="InterPro" id="IPR010226">
    <property type="entry name" value="NADH_quinone_OxRdtase_chainI"/>
</dbReference>
<feature type="binding site" evidence="12">
    <location>
        <position position="91"/>
    </location>
    <ligand>
        <name>[4Fe-4S] cluster</name>
        <dbReference type="ChEBI" id="CHEBI:49883"/>
        <label>2</label>
    </ligand>
</feature>
<feature type="binding site" evidence="12">
    <location>
        <position position="101"/>
    </location>
    <ligand>
        <name>[4Fe-4S] cluster</name>
        <dbReference type="ChEBI" id="CHEBI:49883"/>
        <label>1</label>
    </ligand>
</feature>
<evidence type="ECO:0000313" key="14">
    <source>
        <dbReference type="EMBL" id="AEW06069.1"/>
    </source>
</evidence>
<evidence type="ECO:0000256" key="3">
    <source>
        <dbReference type="ARBA" id="ARBA00022719"/>
    </source>
</evidence>
<feature type="domain" description="4Fe-4S ferredoxin-type" evidence="13">
    <location>
        <begin position="82"/>
        <end position="111"/>
    </location>
</feature>
<dbReference type="EC" id="7.1.1.-" evidence="12"/>
<organism evidence="14 15">
    <name type="scientific">Sulfobacillus acidophilus (strain ATCC 700253 / DSM 10332 / NAL)</name>
    <dbReference type="NCBI Taxonomy" id="679936"/>
    <lineage>
        <taxon>Bacteria</taxon>
        <taxon>Bacillati</taxon>
        <taxon>Bacillota</taxon>
        <taxon>Clostridia</taxon>
        <taxon>Eubacteriales</taxon>
        <taxon>Clostridiales Family XVII. Incertae Sedis</taxon>
        <taxon>Sulfobacillus</taxon>
    </lineage>
</organism>
<keyword evidence="5" id="KW-0677">Repeat</keyword>
<reference evidence="14 15" key="2">
    <citation type="journal article" date="2012" name="Stand. Genomic Sci.">
        <title>Complete genome sequence of the moderately thermophilic mineral-sulfide-oxidizing firmicute Sulfobacillus acidophilus type strain (NAL(T)).</title>
        <authorList>
            <person name="Anderson I."/>
            <person name="Chertkov O."/>
            <person name="Chen A."/>
            <person name="Saunders E."/>
            <person name="Lapidus A."/>
            <person name="Nolan M."/>
            <person name="Lucas S."/>
            <person name="Hammon N."/>
            <person name="Deshpande S."/>
            <person name="Cheng J.F."/>
            <person name="Han C."/>
            <person name="Tapia R."/>
            <person name="Goodwin L.A."/>
            <person name="Pitluck S."/>
            <person name="Liolios K."/>
            <person name="Pagani I."/>
            <person name="Ivanova N."/>
            <person name="Mikhailova N."/>
            <person name="Pati A."/>
            <person name="Palaniappan K."/>
            <person name="Land M."/>
            <person name="Pan C."/>
            <person name="Rohde M."/>
            <person name="Pukall R."/>
            <person name="Goker M."/>
            <person name="Detter J.C."/>
            <person name="Woyke T."/>
            <person name="Bristow J."/>
            <person name="Eisen J.A."/>
            <person name="Markowitz V."/>
            <person name="Hugenholtz P."/>
            <person name="Kyrpides N.C."/>
            <person name="Klenk H.P."/>
            <person name="Mavromatis K."/>
        </authorList>
    </citation>
    <scope>NUCLEOTIDE SEQUENCE [LARGE SCALE GENOMIC DNA]</scope>
    <source>
        <strain evidence="15">ATCC 700253 / DSM 10332 / NAL</strain>
    </source>
</reference>
<dbReference type="AlphaFoldDB" id="G8TX67"/>
<sequence length="137" mass="15303">MKLRILGRGLVNGLKVTGIHVFRRPVTRPYPERHAYAPERFRGRHRLVVEDCVVCQACARICPVNCLTVEGYRGDDRRFVLTAFTIDYGLCMFCDLCVEACPPHCLTMGPEFEMATTSRPRLVEGVAELARSAGASS</sequence>
<dbReference type="GO" id="GO:0005506">
    <property type="term" value="F:iron ion binding"/>
    <property type="evidence" value="ECO:0007669"/>
    <property type="project" value="UniProtKB-UniRule"/>
</dbReference>
<accession>G8TX67</accession>